<keyword evidence="3" id="KW-1185">Reference proteome</keyword>
<dbReference type="InterPro" id="IPR014001">
    <property type="entry name" value="Helicase_ATP-bd"/>
</dbReference>
<dbReference type="PANTHER" id="PTHR42927:SF1">
    <property type="entry name" value="HELICASE SUPERFAMILY 1 AND 2 DOMAIN-CONTAINING PROTEIN"/>
    <property type="match status" value="1"/>
</dbReference>
<keyword evidence="2" id="KW-0378">Hydrolase</keyword>
<dbReference type="EMBL" id="JAMXLY010000009">
    <property type="protein sequence ID" value="MCO6024981.1"/>
    <property type="molecule type" value="Genomic_DNA"/>
</dbReference>
<dbReference type="Gene3D" id="3.40.50.300">
    <property type="entry name" value="P-loop containing nucleotide triphosphate hydrolases"/>
    <property type="match status" value="3"/>
</dbReference>
<dbReference type="SMART" id="SM00487">
    <property type="entry name" value="DEXDc"/>
    <property type="match status" value="1"/>
</dbReference>
<dbReference type="InterPro" id="IPR007409">
    <property type="entry name" value="Restrct_endonuc_type1_HsdR_N"/>
</dbReference>
<dbReference type="Pfam" id="PF18766">
    <property type="entry name" value="SWI2_SNF2"/>
    <property type="match status" value="1"/>
</dbReference>
<organism evidence="2 3">
    <name type="scientific">Segatella cerevisiae</name>
    <dbReference type="NCBI Taxonomy" id="2053716"/>
    <lineage>
        <taxon>Bacteria</taxon>
        <taxon>Pseudomonadati</taxon>
        <taxon>Bacteroidota</taxon>
        <taxon>Bacteroidia</taxon>
        <taxon>Bacteroidales</taxon>
        <taxon>Prevotellaceae</taxon>
        <taxon>Segatella</taxon>
    </lineage>
</organism>
<evidence type="ECO:0000259" key="1">
    <source>
        <dbReference type="PROSITE" id="PS51192"/>
    </source>
</evidence>
<keyword evidence="2" id="KW-0067">ATP-binding</keyword>
<feature type="domain" description="Helicase ATP-binding" evidence="1">
    <location>
        <begin position="281"/>
        <end position="484"/>
    </location>
</feature>
<dbReference type="CDD" id="cd22332">
    <property type="entry name" value="HsdR_N"/>
    <property type="match status" value="1"/>
</dbReference>
<dbReference type="Pfam" id="PF22679">
    <property type="entry name" value="T1R_D3-like"/>
    <property type="match status" value="1"/>
</dbReference>
<dbReference type="GO" id="GO:0004386">
    <property type="term" value="F:helicase activity"/>
    <property type="evidence" value="ECO:0007669"/>
    <property type="project" value="UniProtKB-KW"/>
</dbReference>
<proteinExistence type="predicted"/>
<protein>
    <submittedName>
        <fullName evidence="2">DEAD/DEAH box helicase family protein</fullName>
    </submittedName>
</protein>
<dbReference type="InterPro" id="IPR027417">
    <property type="entry name" value="P-loop_NTPase"/>
</dbReference>
<dbReference type="InterPro" id="IPR055180">
    <property type="entry name" value="HsdR_RecA-like_helicase_dom_2"/>
</dbReference>
<dbReference type="Gene3D" id="3.90.1570.50">
    <property type="match status" value="1"/>
</dbReference>
<sequence length="1171" mass="135266">MPEKLNETYFEQHIADYLASSPLYVQRSPKDFDIEHLVDRELLVRFLKAQKDSWRRLLHIYGSEEEGVNAVITAVNHKIDRGESYLKLLREGVVLSGVSFKLLQFKPDMHLDDETQKLYEQNRFAVVRQMKYSSAGSDKDNELDLCILINGWPLMTLELKNEATGQTVQNAMLQYEYDRDAKNRMLKTCLVHFAMDNNTVMMTTRLDGEATRFLPFNKDAKNPIVKDDYATCYMWKEILQADSLLNIIQHFIKQFSTHKGQVTIFPRFHQLRVVRRIIRQVKKDGVGRNFLIQHSAGSGKTNSMAWLAHQLANLQNSDNTPVFDSVIMVTDRVVLDKNVADVIKKFETVPGTVNDIRHGSKRLASALEDGSRIIVSTVQKFGYAMDYLNQIAGQHFAVIIDEAHSAMGNEAAKDIQEVLTRKDQLEDVVDDYDPVEETPLDHVLSELQASRKQMKHISYFAFTATPKDRTFALFGEPDGKAFDYYTMKQAIEEGFILDVLQNYTTLQTMFELVKDEKVTPDEEKDRTYEKKKALRLTMQYVNDQPYVLDYKAKMIVDWLMTKTIYKIKGKAKAMVVTSSRKQAVRYKQAIDKIIKEKYNGAVKTLVAFSGTVDIDGVSYTEESLNGWGIRDNAIKVKFEERDERILIVAEKFQTGFDQPLLHTMFVDKKMGGIQCVQTLSRLNRCHPDKEDTMVIDFVNKQKDVYDAFKDYYQVTYLEGKDDPQRLYDYKNDIENYGLFTPEDVERVATVVAANNSKGIEALSPMMRKLTDEKVKPMERDKQTRYRRLVNRYIRQYGYLAQIMNFIDPKLEAFYIFCKLYYKFLPYNEDTLPTDLLNKIDLDKYRVQLAEEGTIVLDEKDGVLKTPNGSDVQNPQEEEITLDDLLKTVNEPYSGFLDENDRLIKNIADQLKNDPEVIQMYQAGNTLDTIMEEMKKKFGQKTMAEIGKYISLTEAMKKSPSLSESIITAIVDFIGEYANKDRVPKYDEAVLKEKMLDEFSDEFSEICGPVYRSLEEVLDDFFVILGAATTRQLDGLNLSTKNALNAVYCGNLDQTYKALYFSQLSTKFEAFLRKMYYLEYSEDVPVEEGHNSGLANTAWHFKELWRLKNNPDSRFQALGNYFQDLRSWRNNESHSAPDYSESELDKNIHETVSLYIFVVAINIPKLEAMEKI</sequence>
<dbReference type="PANTHER" id="PTHR42927">
    <property type="entry name" value="HELICASE SUPERFAMILY 1 AND 2 DOMAIN-CONTAINING PROTEIN"/>
    <property type="match status" value="1"/>
</dbReference>
<evidence type="ECO:0000313" key="2">
    <source>
        <dbReference type="EMBL" id="MCO6024981.1"/>
    </source>
</evidence>
<keyword evidence="2" id="KW-0547">Nucleotide-binding</keyword>
<gene>
    <name evidence="2" type="ORF">NG821_03825</name>
</gene>
<reference evidence="2 3" key="1">
    <citation type="submission" date="2022-06" db="EMBL/GenBank/DDBJ databases">
        <title>A taxonomic note on the genus Prevotella: Description of four novel genera and emended description of the genera Hallella and Xylanibacter.</title>
        <authorList>
            <person name="Hitch T.C.A."/>
        </authorList>
    </citation>
    <scope>NUCLEOTIDE SEQUENCE [LARGE SCALE GENOMIC DNA]</scope>
    <source>
        <strain evidence="2 3">DSM 100619</strain>
    </source>
</reference>
<keyword evidence="2" id="KW-0347">Helicase</keyword>
<evidence type="ECO:0000313" key="3">
    <source>
        <dbReference type="Proteomes" id="UP001204015"/>
    </source>
</evidence>
<dbReference type="PROSITE" id="PS51192">
    <property type="entry name" value="HELICASE_ATP_BIND_1"/>
    <property type="match status" value="1"/>
</dbReference>
<comment type="caution">
    <text evidence="2">The sequence shown here is derived from an EMBL/GenBank/DDBJ whole genome shotgun (WGS) entry which is preliminary data.</text>
</comment>
<dbReference type="Proteomes" id="UP001204015">
    <property type="component" value="Unassembled WGS sequence"/>
</dbReference>
<name>A0ABT1BV58_9BACT</name>
<dbReference type="InterPro" id="IPR040980">
    <property type="entry name" value="SWI2_SNF2"/>
</dbReference>
<dbReference type="RefSeq" id="WP_252760340.1">
    <property type="nucleotide sequence ID" value="NZ_JAMXLY010000009.1"/>
</dbReference>
<dbReference type="Pfam" id="PF04313">
    <property type="entry name" value="HSDR_N"/>
    <property type="match status" value="1"/>
</dbReference>
<dbReference type="SUPFAM" id="SSF52540">
    <property type="entry name" value="P-loop containing nucleoside triphosphate hydrolases"/>
    <property type="match status" value="1"/>
</dbReference>
<accession>A0ABT1BV58</accession>